<dbReference type="InterPro" id="IPR004899">
    <property type="entry name" value="Pertactin_central"/>
</dbReference>
<dbReference type="AlphaFoldDB" id="A0A3P2A0P7"/>
<dbReference type="EMBL" id="RQYC01000026">
    <property type="protein sequence ID" value="RRD88982.1"/>
    <property type="molecule type" value="Genomic_DNA"/>
</dbReference>
<evidence type="ECO:0000256" key="1">
    <source>
        <dbReference type="SAM" id="MobiDB-lite"/>
    </source>
</evidence>
<feature type="compositionally biased region" description="Pro residues" evidence="1">
    <location>
        <begin position="566"/>
        <end position="582"/>
    </location>
</feature>
<dbReference type="STRING" id="1121352.GCA_000620925_01165"/>
<dbReference type="InterPro" id="IPR006315">
    <property type="entry name" value="OM_autotransptr_brl_dom"/>
</dbReference>
<dbReference type="Gene3D" id="2.40.128.130">
    <property type="entry name" value="Autotransporter beta-domain"/>
    <property type="match status" value="1"/>
</dbReference>
<keyword evidence="2" id="KW-0732">Signal</keyword>
<dbReference type="InterPro" id="IPR050909">
    <property type="entry name" value="Bact_Autotransporter_VF"/>
</dbReference>
<dbReference type="PROSITE" id="PS51208">
    <property type="entry name" value="AUTOTRANSPORTER"/>
    <property type="match status" value="1"/>
</dbReference>
<dbReference type="PANTHER" id="PTHR12338">
    <property type="entry name" value="AUTOTRANSPORTER"/>
    <property type="match status" value="1"/>
</dbReference>
<dbReference type="OrthoDB" id="8610688at2"/>
<evidence type="ECO:0000259" key="3">
    <source>
        <dbReference type="PROSITE" id="PS51208"/>
    </source>
</evidence>
<dbReference type="Pfam" id="PF03212">
    <property type="entry name" value="Pertactin"/>
    <property type="match status" value="1"/>
</dbReference>
<proteinExistence type="predicted"/>
<accession>A0A3P2A0P7</accession>
<dbReference type="Gene3D" id="2.160.20.20">
    <property type="match status" value="1"/>
</dbReference>
<dbReference type="SMART" id="SM00869">
    <property type="entry name" value="Autotransporter"/>
    <property type="match status" value="1"/>
</dbReference>
<dbReference type="InterPro" id="IPR012332">
    <property type="entry name" value="Autotransporter_pectin_lyase_C"/>
</dbReference>
<dbReference type="InterPro" id="IPR036709">
    <property type="entry name" value="Autotransporte_beta_dom_sf"/>
</dbReference>
<dbReference type="Proteomes" id="UP000269923">
    <property type="component" value="Unassembled WGS sequence"/>
</dbReference>
<evidence type="ECO:0000313" key="4">
    <source>
        <dbReference type="EMBL" id="RRD88982.1"/>
    </source>
</evidence>
<dbReference type="PANTHER" id="PTHR12338:SF9">
    <property type="entry name" value="IMMUNOGLOBULIN A1 PROTEASE AUTOTRANSPORTER"/>
    <property type="match status" value="1"/>
</dbReference>
<feature type="region of interest" description="Disordered" evidence="1">
    <location>
        <begin position="564"/>
        <end position="586"/>
    </location>
</feature>
<feature type="signal peptide" evidence="2">
    <location>
        <begin position="1"/>
        <end position="48"/>
    </location>
</feature>
<keyword evidence="5" id="KW-1185">Reference proteome</keyword>
<dbReference type="InterPro" id="IPR011050">
    <property type="entry name" value="Pectin_lyase_fold/virulence"/>
</dbReference>
<dbReference type="SUPFAM" id="SSF51126">
    <property type="entry name" value="Pectin lyase-like"/>
    <property type="match status" value="1"/>
</dbReference>
<feature type="chain" id="PRO_5017948932" evidence="2">
    <location>
        <begin position="49"/>
        <end position="899"/>
    </location>
</feature>
<dbReference type="GO" id="GO:0019867">
    <property type="term" value="C:outer membrane"/>
    <property type="evidence" value="ECO:0007669"/>
    <property type="project" value="InterPro"/>
</dbReference>
<sequence length="899" mass="97311">MAQTARLGRADKGLLFNHYGRIMMKHKNQMIPLAAAVAAAFAAPQAWAAQVVCDDPQGCLVSPAHNSGTANGNIQWEVGAEDTVPKKLEVPAGERLQVKLKAQNYQNKPATDSGIRADNNGTDFSYSSDTLIGVGDYVADRQSRAELTVGKDTKIRLSQARDGSEAVHVSHADAVLEKGSRIIVDAGYGEANGLSYPKKNDIWQAGTAIDADGSARVKTSADIELNGIGAQGLEADYDAKIEASDHKINLNGYFNLAVGAEDGGQIHARNVQIDGSNSQNVQVGAVLAHDVDYDKKLAPSTLTLDSSHIRLPSKNSAGALLHGSVLNVENGSEMDADIAFINWAVTDESEHDNTVNIRNSQVIGRDYLLDTHLPRWLEEVQGKDDLQLEASRFDMTINAANSTLHGGTRINHQLRRSGQDIGTYRINLRDNSTWQINRDSVLDVLDAQDSTVAFTPAGNEFKQLEILGDLHGNATFQLNTDLANGAGDKLLVRGKVSGKHVLDVRNTAAEPANRDQTLTVVETGSSDADAFRLKNGTVSAGKYLYELDKKDQDWVLAYAREGNAPVSPPNPPAVAPVAPPAPNGSGNPPATAVLPPPLPVNHAARGNKVLSVFADSRIAHVQSASPILEQQNDTVNQRLAELHTPHHINGLWVLADKGVSYRRREYLDKADGVTSGYHLRNHNVQIGYDHMFASGAYAGVLAGRGMSKLDYRRAGFPDSRISTSSFGAYGGFTRNGWFADALLRHNRHHSRHPEENNRFISNSVMLQTGMQFDLGYGWRLVPQAALTLARVSGSGHTASSNLAQTRVGAELRGDFLVSDNNVRVMPFAGLYHLGDHHRARAKLNGEYLQAPKAGSRIGVQAGAAVAFDRNNHFDVSVRTQHGEYLRRGAAVSLGYRYLW</sequence>
<gene>
    <name evidence="4" type="ORF">EII21_10390</name>
</gene>
<comment type="caution">
    <text evidence="4">The sequence shown here is derived from an EMBL/GenBank/DDBJ whole genome shotgun (WGS) entry which is preliminary data.</text>
</comment>
<protein>
    <submittedName>
        <fullName evidence="4">Autotransporter outer membrane beta-barrel domain-containing protein</fullName>
    </submittedName>
</protein>
<dbReference type="InterPro" id="IPR005546">
    <property type="entry name" value="Autotransporte_beta"/>
</dbReference>
<name>A0A3P2A0P7_9NEIS</name>
<dbReference type="Pfam" id="PF03797">
    <property type="entry name" value="Autotransporter"/>
    <property type="match status" value="1"/>
</dbReference>
<reference evidence="4 5" key="1">
    <citation type="submission" date="2018-11" db="EMBL/GenBank/DDBJ databases">
        <title>Genomes From Bacteria Associated with the Canine Oral Cavity: a Test Case for Automated Genome-Based Taxonomic Assignment.</title>
        <authorList>
            <person name="Coil D.A."/>
            <person name="Jospin G."/>
            <person name="Darling A.E."/>
            <person name="Wallis C."/>
            <person name="Davis I.J."/>
            <person name="Harris S."/>
            <person name="Eisen J.A."/>
            <person name="Holcombe L.J."/>
            <person name="O'Flynn C."/>
        </authorList>
    </citation>
    <scope>NUCLEOTIDE SEQUENCE [LARGE SCALE GENOMIC DNA]</scope>
    <source>
        <strain evidence="4 5">COT-280</strain>
    </source>
</reference>
<evidence type="ECO:0000256" key="2">
    <source>
        <dbReference type="SAM" id="SignalP"/>
    </source>
</evidence>
<dbReference type="NCBIfam" id="TIGR01414">
    <property type="entry name" value="autotrans_barl"/>
    <property type="match status" value="1"/>
</dbReference>
<evidence type="ECO:0000313" key="5">
    <source>
        <dbReference type="Proteomes" id="UP000269923"/>
    </source>
</evidence>
<dbReference type="SUPFAM" id="SSF103515">
    <property type="entry name" value="Autotransporter"/>
    <property type="match status" value="1"/>
</dbReference>
<organism evidence="4 5">
    <name type="scientific">Conchiformibius steedae</name>
    <dbReference type="NCBI Taxonomy" id="153493"/>
    <lineage>
        <taxon>Bacteria</taxon>
        <taxon>Pseudomonadati</taxon>
        <taxon>Pseudomonadota</taxon>
        <taxon>Betaproteobacteria</taxon>
        <taxon>Neisseriales</taxon>
        <taxon>Neisseriaceae</taxon>
        <taxon>Conchiformibius</taxon>
    </lineage>
</organism>
<feature type="domain" description="Autotransporter" evidence="3">
    <location>
        <begin position="644"/>
        <end position="899"/>
    </location>
</feature>